<sequence>KAIEAFAPKTEQVVEQAPRVTRSRPLKKLSEPKPSDIITAVLHRATVTRTQSFGPSSTSMVDIRQNI</sequence>
<feature type="non-terminal residue" evidence="1">
    <location>
        <position position="67"/>
    </location>
</feature>
<accession>A0AAV2HVF2</accession>
<evidence type="ECO:0000313" key="2">
    <source>
        <dbReference type="Proteomes" id="UP001497497"/>
    </source>
</evidence>
<dbReference type="EMBL" id="CAXITT010000283">
    <property type="protein sequence ID" value="CAL1538076.1"/>
    <property type="molecule type" value="Genomic_DNA"/>
</dbReference>
<dbReference type="Proteomes" id="UP001497497">
    <property type="component" value="Unassembled WGS sequence"/>
</dbReference>
<name>A0AAV2HVF2_LYMST</name>
<gene>
    <name evidence="1" type="ORF">GSLYS_00011897001</name>
</gene>
<proteinExistence type="predicted"/>
<keyword evidence="2" id="KW-1185">Reference proteome</keyword>
<feature type="non-terminal residue" evidence="1">
    <location>
        <position position="1"/>
    </location>
</feature>
<organism evidence="1 2">
    <name type="scientific">Lymnaea stagnalis</name>
    <name type="common">Great pond snail</name>
    <name type="synonym">Helix stagnalis</name>
    <dbReference type="NCBI Taxonomy" id="6523"/>
    <lineage>
        <taxon>Eukaryota</taxon>
        <taxon>Metazoa</taxon>
        <taxon>Spiralia</taxon>
        <taxon>Lophotrochozoa</taxon>
        <taxon>Mollusca</taxon>
        <taxon>Gastropoda</taxon>
        <taxon>Heterobranchia</taxon>
        <taxon>Euthyneura</taxon>
        <taxon>Panpulmonata</taxon>
        <taxon>Hygrophila</taxon>
        <taxon>Lymnaeoidea</taxon>
        <taxon>Lymnaeidae</taxon>
        <taxon>Lymnaea</taxon>
    </lineage>
</organism>
<dbReference type="AlphaFoldDB" id="A0AAV2HVF2"/>
<reference evidence="1 2" key="1">
    <citation type="submission" date="2024-04" db="EMBL/GenBank/DDBJ databases">
        <authorList>
            <consortium name="Genoscope - CEA"/>
            <person name="William W."/>
        </authorList>
    </citation>
    <scope>NUCLEOTIDE SEQUENCE [LARGE SCALE GENOMIC DNA]</scope>
</reference>
<protein>
    <submittedName>
        <fullName evidence="1">Uncharacterized protein</fullName>
    </submittedName>
</protein>
<comment type="caution">
    <text evidence="1">The sequence shown here is derived from an EMBL/GenBank/DDBJ whole genome shotgun (WGS) entry which is preliminary data.</text>
</comment>
<evidence type="ECO:0000313" key="1">
    <source>
        <dbReference type="EMBL" id="CAL1538076.1"/>
    </source>
</evidence>